<keyword evidence="2" id="KW-1185">Reference proteome</keyword>
<dbReference type="AlphaFoldDB" id="A0AA35VHE8"/>
<name>A0AA35VHE8_LACSI</name>
<gene>
    <name evidence="1" type="ORF">LSALG_LOCUS3706</name>
</gene>
<dbReference type="Proteomes" id="UP001177003">
    <property type="component" value="Chromosome 0"/>
</dbReference>
<accession>A0AA35VHE8</accession>
<protein>
    <submittedName>
        <fullName evidence="1">Uncharacterized protein</fullName>
    </submittedName>
</protein>
<sequence>MWNFKGFRDANRILHEFTLADLPFINSDDYLSLFYIVAKDFKKYEPIFEHLMSMIMCYILDIAKMDVEITSILKKRPILKPDEQLENIQALEHYLQMEGM</sequence>
<evidence type="ECO:0000313" key="1">
    <source>
        <dbReference type="EMBL" id="CAI9263002.1"/>
    </source>
</evidence>
<proteinExistence type="predicted"/>
<reference evidence="1" key="1">
    <citation type="submission" date="2023-04" db="EMBL/GenBank/DDBJ databases">
        <authorList>
            <person name="Vijverberg K."/>
            <person name="Xiong W."/>
            <person name="Schranz E."/>
        </authorList>
    </citation>
    <scope>NUCLEOTIDE SEQUENCE</scope>
</reference>
<organism evidence="1 2">
    <name type="scientific">Lactuca saligna</name>
    <name type="common">Willowleaf lettuce</name>
    <dbReference type="NCBI Taxonomy" id="75948"/>
    <lineage>
        <taxon>Eukaryota</taxon>
        <taxon>Viridiplantae</taxon>
        <taxon>Streptophyta</taxon>
        <taxon>Embryophyta</taxon>
        <taxon>Tracheophyta</taxon>
        <taxon>Spermatophyta</taxon>
        <taxon>Magnoliopsida</taxon>
        <taxon>eudicotyledons</taxon>
        <taxon>Gunneridae</taxon>
        <taxon>Pentapetalae</taxon>
        <taxon>asterids</taxon>
        <taxon>campanulids</taxon>
        <taxon>Asterales</taxon>
        <taxon>Asteraceae</taxon>
        <taxon>Cichorioideae</taxon>
        <taxon>Cichorieae</taxon>
        <taxon>Lactucinae</taxon>
        <taxon>Lactuca</taxon>
    </lineage>
</organism>
<dbReference type="EMBL" id="OX465086">
    <property type="protein sequence ID" value="CAI9263002.1"/>
    <property type="molecule type" value="Genomic_DNA"/>
</dbReference>
<evidence type="ECO:0000313" key="2">
    <source>
        <dbReference type="Proteomes" id="UP001177003"/>
    </source>
</evidence>